<feature type="compositionally biased region" description="Polar residues" evidence="2">
    <location>
        <begin position="649"/>
        <end position="666"/>
    </location>
</feature>
<evidence type="ECO:0000313" key="5">
    <source>
        <dbReference type="Proteomes" id="UP001515480"/>
    </source>
</evidence>
<name>A0AB34J623_PRYPA</name>
<dbReference type="InterPro" id="IPR018247">
    <property type="entry name" value="EF_Hand_1_Ca_BS"/>
</dbReference>
<feature type="compositionally biased region" description="Polar residues" evidence="2">
    <location>
        <begin position="673"/>
        <end position="686"/>
    </location>
</feature>
<dbReference type="GO" id="GO:0005509">
    <property type="term" value="F:calcium ion binding"/>
    <property type="evidence" value="ECO:0007669"/>
    <property type="project" value="InterPro"/>
</dbReference>
<dbReference type="PROSITE" id="PS50222">
    <property type="entry name" value="EF_HAND_2"/>
    <property type="match status" value="1"/>
</dbReference>
<feature type="region of interest" description="Disordered" evidence="2">
    <location>
        <begin position="894"/>
        <end position="937"/>
    </location>
</feature>
<evidence type="ECO:0000259" key="3">
    <source>
        <dbReference type="PROSITE" id="PS50222"/>
    </source>
</evidence>
<dbReference type="PROSITE" id="PS50096">
    <property type="entry name" value="IQ"/>
    <property type="match status" value="1"/>
</dbReference>
<feature type="compositionally biased region" description="Basic and acidic residues" evidence="2">
    <location>
        <begin position="386"/>
        <end position="399"/>
    </location>
</feature>
<protein>
    <recommendedName>
        <fullName evidence="3">EF-hand domain-containing protein</fullName>
    </recommendedName>
</protein>
<feature type="compositionally biased region" description="Polar residues" evidence="2">
    <location>
        <begin position="351"/>
        <end position="378"/>
    </location>
</feature>
<feature type="region of interest" description="Disordered" evidence="2">
    <location>
        <begin position="723"/>
        <end position="748"/>
    </location>
</feature>
<feature type="domain" description="EF-hand" evidence="3">
    <location>
        <begin position="248"/>
        <end position="283"/>
    </location>
</feature>
<evidence type="ECO:0000313" key="4">
    <source>
        <dbReference type="EMBL" id="KAL1514828.1"/>
    </source>
</evidence>
<proteinExistence type="predicted"/>
<feature type="compositionally biased region" description="Low complexity" evidence="2">
    <location>
        <begin position="736"/>
        <end position="747"/>
    </location>
</feature>
<evidence type="ECO:0000256" key="2">
    <source>
        <dbReference type="SAM" id="MobiDB-lite"/>
    </source>
</evidence>
<dbReference type="SUPFAM" id="SSF47473">
    <property type="entry name" value="EF-hand"/>
    <property type="match status" value="1"/>
</dbReference>
<keyword evidence="1" id="KW-0106">Calcium</keyword>
<evidence type="ECO:0000256" key="1">
    <source>
        <dbReference type="ARBA" id="ARBA00022837"/>
    </source>
</evidence>
<dbReference type="InterPro" id="IPR011992">
    <property type="entry name" value="EF-hand-dom_pair"/>
</dbReference>
<dbReference type="EMBL" id="JBGBPQ010000012">
    <property type="protein sequence ID" value="KAL1514828.1"/>
    <property type="molecule type" value="Genomic_DNA"/>
</dbReference>
<dbReference type="Proteomes" id="UP001515480">
    <property type="component" value="Unassembled WGS sequence"/>
</dbReference>
<comment type="caution">
    <text evidence="4">The sequence shown here is derived from an EMBL/GenBank/DDBJ whole genome shotgun (WGS) entry which is preliminary data.</text>
</comment>
<dbReference type="AlphaFoldDB" id="A0AB34J623"/>
<gene>
    <name evidence="4" type="ORF">AB1Y20_003913</name>
</gene>
<feature type="region of interest" description="Disordered" evidence="2">
    <location>
        <begin position="647"/>
        <end position="686"/>
    </location>
</feature>
<dbReference type="PROSITE" id="PS00018">
    <property type="entry name" value="EF_HAND_1"/>
    <property type="match status" value="1"/>
</dbReference>
<feature type="region of interest" description="Disordered" evidence="2">
    <location>
        <begin position="340"/>
        <end position="399"/>
    </location>
</feature>
<feature type="region of interest" description="Disordered" evidence="2">
    <location>
        <begin position="577"/>
        <end position="616"/>
    </location>
</feature>
<reference evidence="4 5" key="1">
    <citation type="journal article" date="2024" name="Science">
        <title>Giant polyketide synthase enzymes in the biosynthesis of giant marine polyether toxins.</title>
        <authorList>
            <person name="Fallon T.R."/>
            <person name="Shende V.V."/>
            <person name="Wierzbicki I.H."/>
            <person name="Pendleton A.L."/>
            <person name="Watervoot N.F."/>
            <person name="Auber R.P."/>
            <person name="Gonzalez D.J."/>
            <person name="Wisecaver J.H."/>
            <person name="Moore B.S."/>
        </authorList>
    </citation>
    <scope>NUCLEOTIDE SEQUENCE [LARGE SCALE GENOMIC DNA]</scope>
    <source>
        <strain evidence="4 5">12B1</strain>
    </source>
</reference>
<keyword evidence="5" id="KW-1185">Reference proteome</keyword>
<feature type="compositionally biased region" description="Basic and acidic residues" evidence="2">
    <location>
        <begin position="726"/>
        <end position="735"/>
    </location>
</feature>
<accession>A0AB34J623</accession>
<feature type="compositionally biased region" description="Basic residues" evidence="2">
    <location>
        <begin position="1083"/>
        <end position="1104"/>
    </location>
</feature>
<organism evidence="4 5">
    <name type="scientific">Prymnesium parvum</name>
    <name type="common">Toxic golden alga</name>
    <dbReference type="NCBI Taxonomy" id="97485"/>
    <lineage>
        <taxon>Eukaryota</taxon>
        <taxon>Haptista</taxon>
        <taxon>Haptophyta</taxon>
        <taxon>Prymnesiophyceae</taxon>
        <taxon>Prymnesiales</taxon>
        <taxon>Prymnesiaceae</taxon>
        <taxon>Prymnesium</taxon>
    </lineage>
</organism>
<feature type="region of interest" description="Disordered" evidence="2">
    <location>
        <begin position="1064"/>
        <end position="1104"/>
    </location>
</feature>
<dbReference type="InterPro" id="IPR002048">
    <property type="entry name" value="EF_hand_dom"/>
</dbReference>
<sequence length="1104" mass="119678">MRPTSPAARAEKHGASAAALGSMRGAQQHRVEASALASHRAAVRRLKLAEERHQLRMSGRRASMGQARQAVSSDSALAAIAAEAVDGTVIDLIPKFDPKIFTYRNKILLPGETNKVKLTAQARDIGSQIFIHCLDPRQDKRAVSFVGMLAPKRESSVSFKPDKPDDAAAVRLQAVLRGHRSRQTFKELLRESKSDVNVFTSRSAFVARAWANAKAKALQHLKVIKAVPAGHFSASEVTARAIKNAIKFNMTNTAYFFASLDKDRSGDISTSEFIAGLCELGLPAFSEDEMALLWTALGVKNGRFTYSNLRHFLGEHAVRQYRVRATVVLSPDQLVLVNTTGRKASPGRKSSVISTSRSNADSPGQTASVSPPGRQTSRYGLFPLRSSEDATKSNARARADYRQKEQTSCFRVVVVAEDRSVSTYVILIQTEPPPNVPAIPKALEPLFEHLSDYYSDGVMDDTGGPSISKERFVACCKTLQIANPDVARAAFDQISLMPNHPIPTHRIWHCIWFSFVRMLSDYPLIERYSHEWKYSNEMIMDAVTECLHPLKYNMESATLVTSNRSVWREKARLRRALEESASAPSPAELPAPPVESTRSTAQPVNGGEHARSEPTGSLARLTDHQLCSPPSVASSSMVASALRADISAAPTQPSPARSPKHQSNVGCTPMEQPATSDPQSAALHQSASAPLLRGTEMLTPSETLGKFKPRFQQQNGCQLWQASEDGAERRRRVDGSRLAASSSSSRRVGAEDAQVPYVNDSASTKALAQSGGDIMTPQWLCPIPSRCSGSVKSNQNSGMPQAAVHEVSMSQTDGVAIDEAAPVSSSGWQSVGAMMLDYETSADNARDAIPQKQAPLRVLRRHVDTSLHRQVGVALARNYRTGCTCDRDPTDGGLARPSSFSALPRHRAAPPTHARMEPNTPCPGLSRRGPSANAADPRGVKSMAYSYSSPNYLDEYAARAMAAFPANQKPTPPTMIHAAPTYRKPPDPPLPPPAACHGSAVHTYVKCMRKTWGLLAAMDTPGAATVPGNDPWGPTGIWGSNGQKSMSNSPSAVMLATRMQQVTCHIPHPTPAGERPKALPRQSTRKKATPKGRRSVKNTKGMRP</sequence>
<dbReference type="Gene3D" id="1.10.238.10">
    <property type="entry name" value="EF-hand"/>
    <property type="match status" value="1"/>
</dbReference>